<protein>
    <recommendedName>
        <fullName evidence="3">Sulfotransferase domain-containing protein</fullName>
    </recommendedName>
</protein>
<gene>
    <name evidence="1" type="ORF">SO694_00045299</name>
</gene>
<dbReference type="EMBL" id="JBBJCI010000082">
    <property type="protein sequence ID" value="KAK7249169.1"/>
    <property type="molecule type" value="Genomic_DNA"/>
</dbReference>
<name>A0ABR1G7V2_AURAN</name>
<keyword evidence="2" id="KW-1185">Reference proteome</keyword>
<evidence type="ECO:0008006" key="3">
    <source>
        <dbReference type="Google" id="ProtNLM"/>
    </source>
</evidence>
<proteinExistence type="predicted"/>
<sequence length="291" mass="31305">MVTICLCLAGVVGATDLLREGRERAERYARCDRPRAEYRKYEAMTAGFGRSAPSWTAQKLLSAGGAVYVKNQKSGTHFVESLLGGPGARWYYQKFRNADPAAAWFANARFEREASRDPRSAALGCDARAPPPAVFTVVRDPFESFASAFLEAMCVERDGRGTFAGNRKPEFAAFAAPPRSGEGPSMTMSHDNATRLFEQQAHRVDAAPPGCGGLRFIFALETAGDAIAALVPAAANTTRGGVRHASARGSPCKRRLQAGLVVSDAAARDVCDLLRTDYACFADYAKPPACR</sequence>
<evidence type="ECO:0000313" key="1">
    <source>
        <dbReference type="EMBL" id="KAK7249169.1"/>
    </source>
</evidence>
<accession>A0ABR1G7V2</accession>
<organism evidence="1 2">
    <name type="scientific">Aureococcus anophagefferens</name>
    <name type="common">Harmful bloom alga</name>
    <dbReference type="NCBI Taxonomy" id="44056"/>
    <lineage>
        <taxon>Eukaryota</taxon>
        <taxon>Sar</taxon>
        <taxon>Stramenopiles</taxon>
        <taxon>Ochrophyta</taxon>
        <taxon>Pelagophyceae</taxon>
        <taxon>Pelagomonadales</taxon>
        <taxon>Pelagomonadaceae</taxon>
        <taxon>Aureococcus</taxon>
    </lineage>
</organism>
<dbReference type="Proteomes" id="UP001363151">
    <property type="component" value="Unassembled WGS sequence"/>
</dbReference>
<comment type="caution">
    <text evidence="1">The sequence shown here is derived from an EMBL/GenBank/DDBJ whole genome shotgun (WGS) entry which is preliminary data.</text>
</comment>
<reference evidence="1 2" key="1">
    <citation type="submission" date="2024-03" db="EMBL/GenBank/DDBJ databases">
        <title>Aureococcus anophagefferens CCMP1851 and Kratosvirus quantuckense: Draft genome of a second virus-susceptible host strain in the model system.</title>
        <authorList>
            <person name="Chase E."/>
            <person name="Truchon A.R."/>
            <person name="Schepens W."/>
            <person name="Wilhelm S.W."/>
        </authorList>
    </citation>
    <scope>NUCLEOTIDE SEQUENCE [LARGE SCALE GENOMIC DNA]</scope>
    <source>
        <strain evidence="1 2">CCMP1851</strain>
    </source>
</reference>
<evidence type="ECO:0000313" key="2">
    <source>
        <dbReference type="Proteomes" id="UP001363151"/>
    </source>
</evidence>